<dbReference type="AlphaFoldDB" id="A0A2K5NUA2"/>
<dbReference type="Ensembl" id="ENSCATT00000065358.1">
    <property type="protein sequence ID" value="ENSCATP00000040995.1"/>
    <property type="gene ID" value="ENSCATG00000043090.1"/>
</dbReference>
<reference evidence="1" key="2">
    <citation type="submission" date="2025-09" db="UniProtKB">
        <authorList>
            <consortium name="Ensembl"/>
        </authorList>
    </citation>
    <scope>IDENTIFICATION</scope>
</reference>
<sequence length="68" mass="7922">MNWKVLIGTTYSPWRVRMESPLRGCLSLILHHFADKEGRIIGRRESCLVTIWTIPHTWQAGCLWVTLS</sequence>
<dbReference type="Bgee" id="ENSCATG00000043090">
    <property type="expression patterns" value="Expressed in skeletal muscle tissue and 12 other cell types or tissues"/>
</dbReference>
<reference evidence="1" key="1">
    <citation type="submission" date="2025-08" db="UniProtKB">
        <authorList>
            <consortium name="Ensembl"/>
        </authorList>
    </citation>
    <scope>IDENTIFICATION</scope>
</reference>
<protein>
    <submittedName>
        <fullName evidence="1">Uncharacterized protein</fullName>
    </submittedName>
</protein>
<accession>A0A2K5NUA2</accession>
<evidence type="ECO:0000313" key="2">
    <source>
        <dbReference type="Proteomes" id="UP000233060"/>
    </source>
</evidence>
<evidence type="ECO:0000313" key="1">
    <source>
        <dbReference type="Ensembl" id="ENSCATP00000040995.1"/>
    </source>
</evidence>
<dbReference type="PANTHER" id="PTHR35975:SF2">
    <property type="entry name" value="SMIM11A"/>
    <property type="match status" value="1"/>
</dbReference>
<proteinExistence type="predicted"/>
<name>A0A2K5NUA2_CERAT</name>
<dbReference type="GeneTree" id="ENSGT00620000089398"/>
<organism evidence="1 2">
    <name type="scientific">Cercocebus atys</name>
    <name type="common">Sooty mangabey</name>
    <name type="synonym">Cercocebus torquatus atys</name>
    <dbReference type="NCBI Taxonomy" id="9531"/>
    <lineage>
        <taxon>Eukaryota</taxon>
        <taxon>Metazoa</taxon>
        <taxon>Chordata</taxon>
        <taxon>Craniata</taxon>
        <taxon>Vertebrata</taxon>
        <taxon>Euteleostomi</taxon>
        <taxon>Mammalia</taxon>
        <taxon>Eutheria</taxon>
        <taxon>Euarchontoglires</taxon>
        <taxon>Primates</taxon>
        <taxon>Haplorrhini</taxon>
        <taxon>Catarrhini</taxon>
        <taxon>Cercopithecidae</taxon>
        <taxon>Cercopithecinae</taxon>
        <taxon>Cercocebus</taxon>
    </lineage>
</organism>
<keyword evidence="2" id="KW-1185">Reference proteome</keyword>
<dbReference type="InterPro" id="IPR042125">
    <property type="entry name" value="SMIM11"/>
</dbReference>
<dbReference type="Proteomes" id="UP000233060">
    <property type="component" value="Unassembled WGS sequence"/>
</dbReference>
<dbReference type="PANTHER" id="PTHR35975">
    <property type="entry name" value="SMALL INTEGRAL MEMBRANE PROTEIN 11A"/>
    <property type="match status" value="1"/>
</dbReference>